<dbReference type="Proteomes" id="UP000274271">
    <property type="component" value="Unassembled WGS sequence"/>
</dbReference>
<name>A0A3P1CBQ9_9BACT</name>
<evidence type="ECO:0000313" key="1">
    <source>
        <dbReference type="EMBL" id="RRB10688.1"/>
    </source>
</evidence>
<comment type="caution">
    <text evidence="1">The sequence shown here is derived from an EMBL/GenBank/DDBJ whole genome shotgun (WGS) entry which is preliminary data.</text>
</comment>
<dbReference type="OrthoDB" id="964265at2"/>
<dbReference type="RefSeq" id="WP_124909800.1">
    <property type="nucleotide sequence ID" value="NZ_RQJP01000006.1"/>
</dbReference>
<gene>
    <name evidence="1" type="ORF">EHT87_26370</name>
</gene>
<sequence length="78" mass="8838">MQMTHRASADSLNSGFLEAIKERFGAKEVEIIVKDVEDNKVVNQMETFHKLEKLRRKLKSVKIDPALDLSALANDVNL</sequence>
<reference evidence="1 2" key="1">
    <citation type="submission" date="2018-11" db="EMBL/GenBank/DDBJ databases">
        <authorList>
            <person name="Zhou Z."/>
            <person name="Wang G."/>
        </authorList>
    </citation>
    <scope>NUCLEOTIDE SEQUENCE [LARGE SCALE GENOMIC DNA]</scope>
    <source>
        <strain evidence="1 2">KCTC42998</strain>
    </source>
</reference>
<accession>A0A3P1CBQ9</accession>
<dbReference type="EMBL" id="RQJP01000006">
    <property type="protein sequence ID" value="RRB10688.1"/>
    <property type="molecule type" value="Genomic_DNA"/>
</dbReference>
<evidence type="ECO:0000313" key="2">
    <source>
        <dbReference type="Proteomes" id="UP000274271"/>
    </source>
</evidence>
<dbReference type="AlphaFoldDB" id="A0A3P1CBQ9"/>
<organism evidence="1 2">
    <name type="scientific">Larkinella knui</name>
    <dbReference type="NCBI Taxonomy" id="2025310"/>
    <lineage>
        <taxon>Bacteria</taxon>
        <taxon>Pseudomonadati</taxon>
        <taxon>Bacteroidota</taxon>
        <taxon>Cytophagia</taxon>
        <taxon>Cytophagales</taxon>
        <taxon>Spirosomataceae</taxon>
        <taxon>Larkinella</taxon>
    </lineage>
</organism>
<keyword evidence="2" id="KW-1185">Reference proteome</keyword>
<protein>
    <submittedName>
        <fullName evidence="1">Uncharacterized protein</fullName>
    </submittedName>
</protein>
<proteinExistence type="predicted"/>